<comment type="caution">
    <text evidence="11">The sequence shown here is derived from an EMBL/GenBank/DDBJ whole genome shotgun (WGS) entry which is preliminary data.</text>
</comment>
<keyword evidence="2" id="KW-1003">Cell membrane</keyword>
<protein>
    <submittedName>
        <fullName evidence="11">Sensory transducer protein YvaQ</fullName>
    </submittedName>
</protein>
<dbReference type="GO" id="GO:0006935">
    <property type="term" value="P:chemotaxis"/>
    <property type="evidence" value="ECO:0007669"/>
    <property type="project" value="InterPro"/>
</dbReference>
<evidence type="ECO:0000256" key="4">
    <source>
        <dbReference type="ARBA" id="ARBA00023224"/>
    </source>
</evidence>
<reference evidence="11" key="1">
    <citation type="journal article" date="2014" name="Int. J. Syst. Evol. Microbiol.">
        <title>Complete genome sequence of Corynebacterium casei LMG S-19264T (=DSM 44701T), isolated from a smear-ripened cheese.</title>
        <authorList>
            <consortium name="US DOE Joint Genome Institute (JGI-PGF)"/>
            <person name="Walter F."/>
            <person name="Albersmeier A."/>
            <person name="Kalinowski J."/>
            <person name="Ruckert C."/>
        </authorList>
    </citation>
    <scope>NUCLEOTIDE SEQUENCE</scope>
    <source>
        <strain evidence="11">CGMCC 1.12408</strain>
    </source>
</reference>
<dbReference type="PANTHER" id="PTHR32089:SF112">
    <property type="entry name" value="LYSOZYME-LIKE PROTEIN-RELATED"/>
    <property type="match status" value="1"/>
</dbReference>
<dbReference type="Pfam" id="PF00672">
    <property type="entry name" value="HAMP"/>
    <property type="match status" value="1"/>
</dbReference>
<keyword evidence="4 6" id="KW-0807">Transducer</keyword>
<feature type="transmembrane region" description="Helical" evidence="8">
    <location>
        <begin position="32"/>
        <end position="54"/>
    </location>
</feature>
<dbReference type="GO" id="GO:0005886">
    <property type="term" value="C:plasma membrane"/>
    <property type="evidence" value="ECO:0007669"/>
    <property type="project" value="UniProtKB-SubCell"/>
</dbReference>
<feature type="domain" description="HAMP" evidence="10">
    <location>
        <begin position="227"/>
        <end position="280"/>
    </location>
</feature>
<evidence type="ECO:0000256" key="7">
    <source>
        <dbReference type="SAM" id="Coils"/>
    </source>
</evidence>
<reference evidence="11" key="2">
    <citation type="submission" date="2020-09" db="EMBL/GenBank/DDBJ databases">
        <authorList>
            <person name="Sun Q."/>
            <person name="Zhou Y."/>
        </authorList>
    </citation>
    <scope>NUCLEOTIDE SEQUENCE</scope>
    <source>
        <strain evidence="11">CGMCC 1.12408</strain>
    </source>
</reference>
<evidence type="ECO:0000256" key="2">
    <source>
        <dbReference type="ARBA" id="ARBA00022475"/>
    </source>
</evidence>
<dbReference type="GO" id="GO:0007165">
    <property type="term" value="P:signal transduction"/>
    <property type="evidence" value="ECO:0007669"/>
    <property type="project" value="UniProtKB-KW"/>
</dbReference>
<keyword evidence="7" id="KW-0175">Coiled coil</keyword>
<dbReference type="AlphaFoldDB" id="A0A916WBR1"/>
<keyword evidence="8" id="KW-0812">Transmembrane</keyword>
<dbReference type="Pfam" id="PF00015">
    <property type="entry name" value="MCPsignal"/>
    <property type="match status" value="1"/>
</dbReference>
<dbReference type="SMART" id="SM00304">
    <property type="entry name" value="HAMP"/>
    <property type="match status" value="1"/>
</dbReference>
<dbReference type="PRINTS" id="PR00260">
    <property type="entry name" value="CHEMTRNSDUCR"/>
</dbReference>
<dbReference type="SMART" id="SM00283">
    <property type="entry name" value="MA"/>
    <property type="match status" value="1"/>
</dbReference>
<dbReference type="PANTHER" id="PTHR32089">
    <property type="entry name" value="METHYL-ACCEPTING CHEMOTAXIS PROTEIN MCPB"/>
    <property type="match status" value="1"/>
</dbReference>
<comment type="subcellular location">
    <subcellularLocation>
        <location evidence="1">Cell membrane</location>
    </subcellularLocation>
</comment>
<evidence type="ECO:0000259" key="9">
    <source>
        <dbReference type="PROSITE" id="PS50111"/>
    </source>
</evidence>
<dbReference type="InterPro" id="IPR004090">
    <property type="entry name" value="Chemotax_Me-accpt_rcpt"/>
</dbReference>
<evidence type="ECO:0000256" key="6">
    <source>
        <dbReference type="PROSITE-ProRule" id="PRU00284"/>
    </source>
</evidence>
<name>A0A916WBR1_9BACI</name>
<dbReference type="SUPFAM" id="SSF58104">
    <property type="entry name" value="Methyl-accepting chemotaxis protein (MCP) signaling domain"/>
    <property type="match status" value="1"/>
</dbReference>
<dbReference type="Gene3D" id="6.10.340.10">
    <property type="match status" value="1"/>
</dbReference>
<dbReference type="CDD" id="cd06225">
    <property type="entry name" value="HAMP"/>
    <property type="match status" value="1"/>
</dbReference>
<feature type="transmembrane region" description="Helical" evidence="8">
    <location>
        <begin position="202"/>
        <end position="225"/>
    </location>
</feature>
<dbReference type="EMBL" id="BMEY01000017">
    <property type="protein sequence ID" value="GGA84829.1"/>
    <property type="molecule type" value="Genomic_DNA"/>
</dbReference>
<dbReference type="Gene3D" id="1.10.287.950">
    <property type="entry name" value="Methyl-accepting chemotaxis protein"/>
    <property type="match status" value="1"/>
</dbReference>
<evidence type="ECO:0000256" key="8">
    <source>
        <dbReference type="SAM" id="Phobius"/>
    </source>
</evidence>
<dbReference type="InterPro" id="IPR003660">
    <property type="entry name" value="HAMP_dom"/>
</dbReference>
<dbReference type="PROSITE" id="PS50885">
    <property type="entry name" value="HAMP"/>
    <property type="match status" value="1"/>
</dbReference>
<evidence type="ECO:0000259" key="10">
    <source>
        <dbReference type="PROSITE" id="PS50885"/>
    </source>
</evidence>
<keyword evidence="8" id="KW-1133">Transmembrane helix</keyword>
<feature type="domain" description="Methyl-accepting transducer" evidence="9">
    <location>
        <begin position="299"/>
        <end position="549"/>
    </location>
</feature>
<dbReference type="CDD" id="cd11386">
    <property type="entry name" value="MCP_signal"/>
    <property type="match status" value="1"/>
</dbReference>
<proteinExistence type="inferred from homology"/>
<gene>
    <name evidence="11" type="primary">yvaQ</name>
    <name evidence="11" type="ORF">GCM10008025_29910</name>
</gene>
<accession>A0A916WBR1</accession>
<dbReference type="RefSeq" id="WP_188385476.1">
    <property type="nucleotide sequence ID" value="NZ_BMEY01000017.1"/>
</dbReference>
<evidence type="ECO:0000313" key="11">
    <source>
        <dbReference type="EMBL" id="GGA84829.1"/>
    </source>
</evidence>
<dbReference type="GO" id="GO:0004888">
    <property type="term" value="F:transmembrane signaling receptor activity"/>
    <property type="evidence" value="ECO:0007669"/>
    <property type="project" value="InterPro"/>
</dbReference>
<evidence type="ECO:0000256" key="3">
    <source>
        <dbReference type="ARBA" id="ARBA00023136"/>
    </source>
</evidence>
<comment type="similarity">
    <text evidence="5">Belongs to the methyl-accepting chemotaxis (MCP) protein family.</text>
</comment>
<dbReference type="InterPro" id="IPR004089">
    <property type="entry name" value="MCPsignal_dom"/>
</dbReference>
<organism evidence="11 12">
    <name type="scientific">Ornithinibacillus halotolerans</name>
    <dbReference type="NCBI Taxonomy" id="1274357"/>
    <lineage>
        <taxon>Bacteria</taxon>
        <taxon>Bacillati</taxon>
        <taxon>Bacillota</taxon>
        <taxon>Bacilli</taxon>
        <taxon>Bacillales</taxon>
        <taxon>Bacillaceae</taxon>
        <taxon>Ornithinibacillus</taxon>
    </lineage>
</organism>
<keyword evidence="3 8" id="KW-0472">Membrane</keyword>
<keyword evidence="12" id="KW-1185">Reference proteome</keyword>
<sequence length="585" mass="64606">MRKNNTKKVNTNKQEKKRSFLNWQNVKLSRKYLYVFLIIAVLFLLSGGVVYYQLTKGQQDVEAINEYSERVNEMSSLASLIQIKDVQVADYLLSGKKRFVDAYEDYQIEFDKLKDKIQATLNTDEQHKLFNQIVQNDTRMNEMFHGEISDAVENNQEYLAMSIRSNTSKLREETIQLVNQLMDLVKSDQQSTVAKSEESLQISITTLSLANISAIILGIILLLLVSNRITKNLREVVNMTTEVAEGNLRVKSIDYDGKDEIGQLASAANLMKDNIQGILYKVASASNTLNTRSGELSQSADEVREGSEQIASTMEELSTGSENQANSASNLAERMNDFLVKVQQSEENGQGIAQTSDKVLTLTNEGHELMKASVSQMQEIDTIVSSVVDKVLGLDKQSAEISKLVVVIKDIADQTNLLSLNAAIEAARAGEHGKGFAVVAEEVRKLSEQVAASVGEINTIVTSIQNETDQVVHSLNNGYVEVKEGTKRIEKTGENFETIYQSVTNMASKIADVSSNLRDIAGNSNNMNNLIEEIAAVSEESAAGVEQAAASAQQTLSSMEEVSLNADELEKLASDLDNELKVFRL</sequence>
<feature type="coiled-coil region" evidence="7">
    <location>
        <begin position="96"/>
        <end position="123"/>
    </location>
</feature>
<evidence type="ECO:0000256" key="5">
    <source>
        <dbReference type="ARBA" id="ARBA00029447"/>
    </source>
</evidence>
<feature type="coiled-coil region" evidence="7">
    <location>
        <begin position="520"/>
        <end position="579"/>
    </location>
</feature>
<dbReference type="PROSITE" id="PS50111">
    <property type="entry name" value="CHEMOTAXIS_TRANSDUC_2"/>
    <property type="match status" value="1"/>
</dbReference>
<dbReference type="Proteomes" id="UP000613512">
    <property type="component" value="Unassembled WGS sequence"/>
</dbReference>
<evidence type="ECO:0000313" key="12">
    <source>
        <dbReference type="Proteomes" id="UP000613512"/>
    </source>
</evidence>
<evidence type="ECO:0000256" key="1">
    <source>
        <dbReference type="ARBA" id="ARBA00004236"/>
    </source>
</evidence>